<sequence length="43" mass="4790">MSNIERFLYWIAIVVLIVAIIGVKGNISKLEQVATQVSSQVEE</sequence>
<dbReference type="EMBL" id="REFO01000012">
    <property type="protein sequence ID" value="RMA96148.1"/>
    <property type="molecule type" value="Genomic_DNA"/>
</dbReference>
<dbReference type="AlphaFoldDB" id="A0A3M0BMV3"/>
<proteinExistence type="predicted"/>
<evidence type="ECO:0000313" key="1">
    <source>
        <dbReference type="EMBL" id="RMA96148.1"/>
    </source>
</evidence>
<evidence type="ECO:0000313" key="2">
    <source>
        <dbReference type="Proteomes" id="UP000280842"/>
    </source>
</evidence>
<organism evidence="1 2">
    <name type="scientific">Hydrogenothermus marinus</name>
    <dbReference type="NCBI Taxonomy" id="133270"/>
    <lineage>
        <taxon>Bacteria</taxon>
        <taxon>Pseudomonadati</taxon>
        <taxon>Aquificota</taxon>
        <taxon>Aquificia</taxon>
        <taxon>Aquificales</taxon>
        <taxon>Hydrogenothermaceae</taxon>
        <taxon>Hydrogenothermus</taxon>
    </lineage>
</organism>
<dbReference type="Proteomes" id="UP000280842">
    <property type="component" value="Unassembled WGS sequence"/>
</dbReference>
<reference evidence="1 2" key="1">
    <citation type="submission" date="2018-10" db="EMBL/GenBank/DDBJ databases">
        <title>Genomic Encyclopedia of Archaeal and Bacterial Type Strains, Phase II (KMG-II): from individual species to whole genera.</title>
        <authorList>
            <person name="Goeker M."/>
        </authorList>
    </citation>
    <scope>NUCLEOTIDE SEQUENCE [LARGE SCALE GENOMIC DNA]</scope>
    <source>
        <strain evidence="1 2">VM1</strain>
    </source>
</reference>
<dbReference type="RefSeq" id="WP_281271974.1">
    <property type="nucleotide sequence ID" value="NZ_REFO01000012.1"/>
</dbReference>
<name>A0A3M0BMV3_9AQUI</name>
<keyword evidence="2" id="KW-1185">Reference proteome</keyword>
<gene>
    <name evidence="1" type="ORF">CLV39_1162</name>
</gene>
<protein>
    <submittedName>
        <fullName evidence="1">Uncharacterized protein</fullName>
    </submittedName>
</protein>
<accession>A0A3M0BMV3</accession>
<comment type="caution">
    <text evidence="1">The sequence shown here is derived from an EMBL/GenBank/DDBJ whole genome shotgun (WGS) entry which is preliminary data.</text>
</comment>